<dbReference type="InterPro" id="IPR046582">
    <property type="entry name" value="DUF6630"/>
</dbReference>
<keyword evidence="3" id="KW-1185">Reference proteome</keyword>
<evidence type="ECO:0000313" key="2">
    <source>
        <dbReference type="EMBL" id="MFC5430685.1"/>
    </source>
</evidence>
<comment type="caution">
    <text evidence="2">The sequence shown here is derived from an EMBL/GenBank/DDBJ whole genome shotgun (WGS) entry which is preliminary data.</text>
</comment>
<reference evidence="3" key="1">
    <citation type="journal article" date="2019" name="Int. J. Syst. Evol. Microbiol.">
        <title>The Global Catalogue of Microorganisms (GCM) 10K type strain sequencing project: providing services to taxonomists for standard genome sequencing and annotation.</title>
        <authorList>
            <consortium name="The Broad Institute Genomics Platform"/>
            <consortium name="The Broad Institute Genome Sequencing Center for Infectious Disease"/>
            <person name="Wu L."/>
            <person name="Ma J."/>
        </authorList>
    </citation>
    <scope>NUCLEOTIDE SEQUENCE [LARGE SCALE GENOMIC DNA]</scope>
    <source>
        <strain evidence="3">CCUG 56042</strain>
    </source>
</reference>
<dbReference type="Proteomes" id="UP001596103">
    <property type="component" value="Unassembled WGS sequence"/>
</dbReference>
<dbReference type="RefSeq" id="WP_377713321.1">
    <property type="nucleotide sequence ID" value="NZ_JBHSMP010000020.1"/>
</dbReference>
<accession>A0ABW0JCQ8</accession>
<protein>
    <recommendedName>
        <fullName evidence="1">DUF6630 domain-containing protein</fullName>
    </recommendedName>
</protein>
<gene>
    <name evidence="2" type="ORF">ACFPTO_18040</name>
</gene>
<dbReference type="EMBL" id="JBHSMP010000020">
    <property type="protein sequence ID" value="MFC5430685.1"/>
    <property type="molecule type" value="Genomic_DNA"/>
</dbReference>
<proteinExistence type="predicted"/>
<name>A0ABW0JCQ8_9BURK</name>
<evidence type="ECO:0000313" key="3">
    <source>
        <dbReference type="Proteomes" id="UP001596103"/>
    </source>
</evidence>
<dbReference type="Pfam" id="PF20335">
    <property type="entry name" value="DUF6630"/>
    <property type="match status" value="1"/>
</dbReference>
<evidence type="ECO:0000259" key="1">
    <source>
        <dbReference type="Pfam" id="PF20335"/>
    </source>
</evidence>
<organism evidence="2 3">
    <name type="scientific">Paraburkholderia denitrificans</name>
    <dbReference type="NCBI Taxonomy" id="694025"/>
    <lineage>
        <taxon>Bacteria</taxon>
        <taxon>Pseudomonadati</taxon>
        <taxon>Pseudomonadota</taxon>
        <taxon>Betaproteobacteria</taxon>
        <taxon>Burkholderiales</taxon>
        <taxon>Burkholderiaceae</taxon>
        <taxon>Paraburkholderia</taxon>
    </lineage>
</organism>
<feature type="domain" description="DUF6630" evidence="1">
    <location>
        <begin position="23"/>
        <end position="113"/>
    </location>
</feature>
<sequence>MALDNIAMRHIGGTETIAPSDWCLCISVDWRASDEIEWQANRLLHTLGIADRWTCPGGDLTVPDALLSFGAWLAQKGYTLLHLDTGSDGYIAFAIRRDDLDEALSLATTAGAVVETDDMFRASTLARA</sequence>